<evidence type="ECO:0000256" key="3">
    <source>
        <dbReference type="ARBA" id="ARBA00022448"/>
    </source>
</evidence>
<protein>
    <recommendedName>
        <fullName evidence="11">Calcium uniporter protein C-terminal domain-containing protein</fullName>
    </recommendedName>
</protein>
<proteinExistence type="inferred from homology"/>
<dbReference type="InterPro" id="IPR039055">
    <property type="entry name" value="MCU_fam"/>
</dbReference>
<name>A0ABR2TQS2_9ROSI</name>
<evidence type="ECO:0000313" key="13">
    <source>
        <dbReference type="Proteomes" id="UP001396334"/>
    </source>
</evidence>
<organism evidence="12 13">
    <name type="scientific">Hibiscus sabdariffa</name>
    <name type="common">roselle</name>
    <dbReference type="NCBI Taxonomy" id="183260"/>
    <lineage>
        <taxon>Eukaryota</taxon>
        <taxon>Viridiplantae</taxon>
        <taxon>Streptophyta</taxon>
        <taxon>Embryophyta</taxon>
        <taxon>Tracheophyta</taxon>
        <taxon>Spermatophyta</taxon>
        <taxon>Magnoliopsida</taxon>
        <taxon>eudicotyledons</taxon>
        <taxon>Gunneridae</taxon>
        <taxon>Pentapetalae</taxon>
        <taxon>rosids</taxon>
        <taxon>malvids</taxon>
        <taxon>Malvales</taxon>
        <taxon>Malvaceae</taxon>
        <taxon>Malvoideae</taxon>
        <taxon>Hibiscus</taxon>
    </lineage>
</organism>
<feature type="transmembrane region" description="Helical" evidence="10">
    <location>
        <begin position="262"/>
        <end position="282"/>
    </location>
</feature>
<gene>
    <name evidence="12" type="ORF">V6N11_014874</name>
</gene>
<keyword evidence="8" id="KW-0406">Ion transport</keyword>
<keyword evidence="3" id="KW-0813">Transport</keyword>
<keyword evidence="4" id="KW-0109">Calcium transport</keyword>
<evidence type="ECO:0000259" key="11">
    <source>
        <dbReference type="Pfam" id="PF04678"/>
    </source>
</evidence>
<feature type="domain" description="Calcium uniporter protein C-terminal" evidence="11">
    <location>
        <begin position="162"/>
        <end position="320"/>
    </location>
</feature>
<evidence type="ECO:0000256" key="8">
    <source>
        <dbReference type="ARBA" id="ARBA00023065"/>
    </source>
</evidence>
<comment type="caution">
    <text evidence="12">The sequence shown here is derived from an EMBL/GenBank/DDBJ whole genome shotgun (WGS) entry which is preliminary data.</text>
</comment>
<comment type="subcellular location">
    <subcellularLocation>
        <location evidence="1">Membrane</location>
        <topology evidence="1">Multi-pass membrane protein</topology>
    </subcellularLocation>
</comment>
<keyword evidence="5 10" id="KW-0812">Transmembrane</keyword>
<dbReference type="EMBL" id="JBBPBN010000004">
    <property type="protein sequence ID" value="KAK9039680.1"/>
    <property type="molecule type" value="Genomic_DNA"/>
</dbReference>
<dbReference type="PANTHER" id="PTHR13462:SF31">
    <property type="entry name" value="CALCIUM UNIPORTER PROTEIN 1, MITOCHONDRIAL"/>
    <property type="match status" value="1"/>
</dbReference>
<sequence length="352" mass="39801">MALRKTLAEKLCNISRISSAALSNCRIPSPAVQNRLTKSPGKATRAMEVDPGDGKCNGKGMFRRFYHKRAMPSPAFRKLPMGDNLMERLRDGIRLNGLAPVLETTSAMSEAPTLSLSAQEAKKLLKAAQLEVVKSKLRETGKTWISYADFIRICRESCSDDEQGLQYAKMLDESGSAIVLGNVVVLRSEQVAKVLEGIIPLPGSIWNDPRRKQLIELEKKKAMIDSKADSMVRRELRLGLAFLVVQTVGFVRLTFWELTWDVMEPICFFLSSMYFMAGYAFFLRTSKEPCFEGFYQRRFAAKQKQLFQAYNFDVRRYNELKALFPSTSQQLSSASSVSFDHSRNMQMSALDH</sequence>
<keyword evidence="9 10" id="KW-0472">Membrane</keyword>
<dbReference type="Proteomes" id="UP001396334">
    <property type="component" value="Unassembled WGS sequence"/>
</dbReference>
<keyword evidence="7 10" id="KW-1133">Transmembrane helix</keyword>
<dbReference type="InterPro" id="IPR006769">
    <property type="entry name" value="MCU_C"/>
</dbReference>
<comment type="similarity">
    <text evidence="2">Belongs to the MCU (TC 1.A.77) family.</text>
</comment>
<evidence type="ECO:0000256" key="1">
    <source>
        <dbReference type="ARBA" id="ARBA00004141"/>
    </source>
</evidence>
<keyword evidence="6" id="KW-0106">Calcium</keyword>
<keyword evidence="13" id="KW-1185">Reference proteome</keyword>
<dbReference type="PANTHER" id="PTHR13462">
    <property type="entry name" value="CALCIUM UNIPORTER PROTEIN, MITOCHONDRIAL"/>
    <property type="match status" value="1"/>
</dbReference>
<evidence type="ECO:0000256" key="9">
    <source>
        <dbReference type="ARBA" id="ARBA00023136"/>
    </source>
</evidence>
<evidence type="ECO:0000313" key="12">
    <source>
        <dbReference type="EMBL" id="KAK9039680.1"/>
    </source>
</evidence>
<evidence type="ECO:0000256" key="6">
    <source>
        <dbReference type="ARBA" id="ARBA00022837"/>
    </source>
</evidence>
<evidence type="ECO:0000256" key="7">
    <source>
        <dbReference type="ARBA" id="ARBA00022989"/>
    </source>
</evidence>
<evidence type="ECO:0000256" key="4">
    <source>
        <dbReference type="ARBA" id="ARBA00022568"/>
    </source>
</evidence>
<feature type="transmembrane region" description="Helical" evidence="10">
    <location>
        <begin position="236"/>
        <end position="256"/>
    </location>
</feature>
<accession>A0ABR2TQS2</accession>
<evidence type="ECO:0000256" key="10">
    <source>
        <dbReference type="SAM" id="Phobius"/>
    </source>
</evidence>
<evidence type="ECO:0000256" key="2">
    <source>
        <dbReference type="ARBA" id="ARBA00005653"/>
    </source>
</evidence>
<evidence type="ECO:0000256" key="5">
    <source>
        <dbReference type="ARBA" id="ARBA00022692"/>
    </source>
</evidence>
<reference evidence="12 13" key="1">
    <citation type="journal article" date="2024" name="G3 (Bethesda)">
        <title>Genome assembly of Hibiscus sabdariffa L. provides insights into metabolisms of medicinal natural products.</title>
        <authorList>
            <person name="Kim T."/>
        </authorList>
    </citation>
    <scope>NUCLEOTIDE SEQUENCE [LARGE SCALE GENOMIC DNA]</scope>
    <source>
        <strain evidence="12">TK-2024</strain>
        <tissue evidence="12">Old leaves</tissue>
    </source>
</reference>
<dbReference type="Pfam" id="PF04678">
    <property type="entry name" value="MCU"/>
    <property type="match status" value="1"/>
</dbReference>